<proteinExistence type="predicted"/>
<protein>
    <submittedName>
        <fullName evidence="1">Uncharacterized protein</fullName>
    </submittedName>
</protein>
<reference evidence="1 2" key="1">
    <citation type="journal article" date="2019" name="Sci. Rep.">
        <title>Orb-weaving spider Araneus ventricosus genome elucidates the spidroin gene catalogue.</title>
        <authorList>
            <person name="Kono N."/>
            <person name="Nakamura H."/>
            <person name="Ohtoshi R."/>
            <person name="Moran D.A.P."/>
            <person name="Shinohara A."/>
            <person name="Yoshida Y."/>
            <person name="Fujiwara M."/>
            <person name="Mori M."/>
            <person name="Tomita M."/>
            <person name="Arakawa K."/>
        </authorList>
    </citation>
    <scope>NUCLEOTIDE SEQUENCE [LARGE SCALE GENOMIC DNA]</scope>
</reference>
<dbReference type="InterPro" id="IPR011990">
    <property type="entry name" value="TPR-like_helical_dom_sf"/>
</dbReference>
<dbReference type="AlphaFoldDB" id="A0A4Y2E8T2"/>
<organism evidence="1 2">
    <name type="scientific">Araneus ventricosus</name>
    <name type="common">Orbweaver spider</name>
    <name type="synonym">Epeira ventricosa</name>
    <dbReference type="NCBI Taxonomy" id="182803"/>
    <lineage>
        <taxon>Eukaryota</taxon>
        <taxon>Metazoa</taxon>
        <taxon>Ecdysozoa</taxon>
        <taxon>Arthropoda</taxon>
        <taxon>Chelicerata</taxon>
        <taxon>Arachnida</taxon>
        <taxon>Araneae</taxon>
        <taxon>Araneomorphae</taxon>
        <taxon>Entelegynae</taxon>
        <taxon>Araneoidea</taxon>
        <taxon>Araneidae</taxon>
        <taxon>Araneus</taxon>
    </lineage>
</organism>
<comment type="caution">
    <text evidence="1">The sequence shown here is derived from an EMBL/GenBank/DDBJ whole genome shotgun (WGS) entry which is preliminary data.</text>
</comment>
<accession>A0A4Y2E8T2</accession>
<dbReference type="Gene3D" id="1.25.40.10">
    <property type="entry name" value="Tetratricopeptide repeat domain"/>
    <property type="match status" value="1"/>
</dbReference>
<dbReference type="Proteomes" id="UP000499080">
    <property type="component" value="Unassembled WGS sequence"/>
</dbReference>
<name>A0A4Y2E8T2_ARAVE</name>
<evidence type="ECO:0000313" key="1">
    <source>
        <dbReference type="EMBL" id="GBM25530.1"/>
    </source>
</evidence>
<sequence>MDWFSQERLKQLLRKQEGALGDTNLARIRLLALKCLLLNGNTLEMREELMTLASWVKRVWGENYEELADIYKKLIEINAELNDKESCKHYINELFRLKMICVGEEDAMKEALELLRNFFFPI</sequence>
<dbReference type="EMBL" id="BGPR01000540">
    <property type="protein sequence ID" value="GBM25530.1"/>
    <property type="molecule type" value="Genomic_DNA"/>
</dbReference>
<keyword evidence="2" id="KW-1185">Reference proteome</keyword>
<dbReference type="OrthoDB" id="6436275at2759"/>
<evidence type="ECO:0000313" key="2">
    <source>
        <dbReference type="Proteomes" id="UP000499080"/>
    </source>
</evidence>
<gene>
    <name evidence="1" type="ORF">AVEN_272531_1</name>
</gene>